<feature type="site" description="Deprotonates C-terminal active site Cys" evidence="9">
    <location>
        <position position="23"/>
    </location>
</feature>
<evidence type="ECO:0000256" key="7">
    <source>
        <dbReference type="NCBIfam" id="TIGR01068"/>
    </source>
</evidence>
<dbReference type="PRINTS" id="PR00421">
    <property type="entry name" value="THIOREDOXIN"/>
</dbReference>
<dbReference type="Proteomes" id="UP000481872">
    <property type="component" value="Unassembled WGS sequence"/>
</dbReference>
<evidence type="ECO:0000256" key="2">
    <source>
        <dbReference type="ARBA" id="ARBA00020570"/>
    </source>
</evidence>
<dbReference type="PANTHER" id="PTHR45663">
    <property type="entry name" value="GEO12009P1"/>
    <property type="match status" value="1"/>
</dbReference>
<feature type="site" description="Contributes to redox potential value" evidence="9">
    <location>
        <position position="31"/>
    </location>
</feature>
<gene>
    <name evidence="12" type="primary">trxA</name>
    <name evidence="12" type="ORF">G3M99_13025</name>
</gene>
<feature type="site" description="Contributes to redox potential value" evidence="9">
    <location>
        <position position="30"/>
    </location>
</feature>
<evidence type="ECO:0000256" key="9">
    <source>
        <dbReference type="PIRSR" id="PIRSR000077-1"/>
    </source>
</evidence>
<dbReference type="InterPro" id="IPR036249">
    <property type="entry name" value="Thioredoxin-like_sf"/>
</dbReference>
<evidence type="ECO:0000256" key="6">
    <source>
        <dbReference type="ARBA" id="ARBA00023284"/>
    </source>
</evidence>
<dbReference type="RefSeq" id="WP_061995352.1">
    <property type="nucleotide sequence ID" value="NZ_JAAGPU010000025.1"/>
</dbReference>
<feature type="domain" description="Thioredoxin" evidence="11">
    <location>
        <begin position="1"/>
        <end position="103"/>
    </location>
</feature>
<dbReference type="FunFam" id="3.40.30.10:FF:000001">
    <property type="entry name" value="Thioredoxin"/>
    <property type="match status" value="1"/>
</dbReference>
<feature type="disulfide bond" description="Redox-active" evidence="10">
    <location>
        <begin position="29"/>
        <end position="32"/>
    </location>
</feature>
<comment type="caution">
    <text evidence="12">The sequence shown here is derived from an EMBL/GenBank/DDBJ whole genome shotgun (WGS) entry which is preliminary data.</text>
</comment>
<dbReference type="PROSITE" id="PS00194">
    <property type="entry name" value="THIOREDOXIN_1"/>
    <property type="match status" value="1"/>
</dbReference>
<dbReference type="InterPro" id="IPR005746">
    <property type="entry name" value="Thioredoxin"/>
</dbReference>
<protein>
    <recommendedName>
        <fullName evidence="2 7">Thioredoxin</fullName>
    </recommendedName>
</protein>
<feature type="active site" description="Nucleophile" evidence="9">
    <location>
        <position position="29"/>
    </location>
</feature>
<dbReference type="PANTHER" id="PTHR45663:SF11">
    <property type="entry name" value="GEO12009P1"/>
    <property type="match status" value="1"/>
</dbReference>
<dbReference type="GO" id="GO:0005829">
    <property type="term" value="C:cytosol"/>
    <property type="evidence" value="ECO:0007669"/>
    <property type="project" value="TreeGrafter"/>
</dbReference>
<evidence type="ECO:0000256" key="10">
    <source>
        <dbReference type="PIRSR" id="PIRSR000077-4"/>
    </source>
</evidence>
<evidence type="ECO:0000256" key="4">
    <source>
        <dbReference type="ARBA" id="ARBA00022982"/>
    </source>
</evidence>
<comment type="similarity">
    <text evidence="1 8">Belongs to the thioredoxin family.</text>
</comment>
<dbReference type="GO" id="GO:0015035">
    <property type="term" value="F:protein-disulfide reductase activity"/>
    <property type="evidence" value="ECO:0007669"/>
    <property type="project" value="UniProtKB-UniRule"/>
</dbReference>
<dbReference type="InterPro" id="IPR017937">
    <property type="entry name" value="Thioredoxin_CS"/>
</dbReference>
<proteinExistence type="inferred from homology"/>
<dbReference type="AlphaFoldDB" id="A0A6M0H656"/>
<feature type="active site" description="Nucleophile" evidence="9">
    <location>
        <position position="32"/>
    </location>
</feature>
<name>A0A6M0H656_9CLOT</name>
<dbReference type="GO" id="GO:0045454">
    <property type="term" value="P:cell redox homeostasis"/>
    <property type="evidence" value="ECO:0007669"/>
    <property type="project" value="TreeGrafter"/>
</dbReference>
<evidence type="ECO:0000313" key="12">
    <source>
        <dbReference type="EMBL" id="NEU05754.1"/>
    </source>
</evidence>
<keyword evidence="4" id="KW-0249">Electron transport</keyword>
<evidence type="ECO:0000256" key="8">
    <source>
        <dbReference type="PIRNR" id="PIRNR000077"/>
    </source>
</evidence>
<keyword evidence="3" id="KW-0813">Transport</keyword>
<organism evidence="12 13">
    <name type="scientific">Clostridium senegalense</name>
    <dbReference type="NCBI Taxonomy" id="1465809"/>
    <lineage>
        <taxon>Bacteria</taxon>
        <taxon>Bacillati</taxon>
        <taxon>Bacillota</taxon>
        <taxon>Clostridia</taxon>
        <taxon>Eubacteriales</taxon>
        <taxon>Clostridiaceae</taxon>
        <taxon>Clostridium</taxon>
    </lineage>
</organism>
<accession>A0A6M0H656</accession>
<reference evidence="12 13" key="1">
    <citation type="submission" date="2020-02" db="EMBL/GenBank/DDBJ databases">
        <title>Genome assembly of a novel Clostridium senegalense strain.</title>
        <authorList>
            <person name="Gupta T.B."/>
            <person name="Jauregui R."/>
            <person name="Maclean P."/>
            <person name="Nawarathana A."/>
            <person name="Brightwell G."/>
        </authorList>
    </citation>
    <scope>NUCLEOTIDE SEQUENCE [LARGE SCALE GENOMIC DNA]</scope>
    <source>
        <strain evidence="12 13">AGRFS4</strain>
    </source>
</reference>
<evidence type="ECO:0000256" key="3">
    <source>
        <dbReference type="ARBA" id="ARBA00022448"/>
    </source>
</evidence>
<keyword evidence="6 10" id="KW-0676">Redox-active center</keyword>
<dbReference type="NCBIfam" id="TIGR01068">
    <property type="entry name" value="thioredoxin"/>
    <property type="match status" value="1"/>
</dbReference>
<dbReference type="Pfam" id="PF00085">
    <property type="entry name" value="Thioredoxin"/>
    <property type="match status" value="1"/>
</dbReference>
<dbReference type="PROSITE" id="PS51352">
    <property type="entry name" value="THIOREDOXIN_2"/>
    <property type="match status" value="1"/>
</dbReference>
<evidence type="ECO:0000313" key="13">
    <source>
        <dbReference type="Proteomes" id="UP000481872"/>
    </source>
</evidence>
<dbReference type="SUPFAM" id="SSF52833">
    <property type="entry name" value="Thioredoxin-like"/>
    <property type="match status" value="1"/>
</dbReference>
<keyword evidence="5 10" id="KW-1015">Disulfide bond</keyword>
<evidence type="ECO:0000256" key="5">
    <source>
        <dbReference type="ARBA" id="ARBA00023157"/>
    </source>
</evidence>
<dbReference type="Gene3D" id="3.40.30.10">
    <property type="entry name" value="Glutaredoxin"/>
    <property type="match status" value="1"/>
</dbReference>
<dbReference type="InterPro" id="IPR013766">
    <property type="entry name" value="Thioredoxin_domain"/>
</dbReference>
<keyword evidence="13" id="KW-1185">Reference proteome</keyword>
<dbReference type="CDD" id="cd02947">
    <property type="entry name" value="TRX_family"/>
    <property type="match status" value="1"/>
</dbReference>
<evidence type="ECO:0000259" key="11">
    <source>
        <dbReference type="PROSITE" id="PS51352"/>
    </source>
</evidence>
<dbReference type="PIRSF" id="PIRSF000077">
    <property type="entry name" value="Thioredoxin"/>
    <property type="match status" value="1"/>
</dbReference>
<sequence length="103" mass="11693">MIELKEENFSSEIMNSEKPIVVDFWATWCGPCQRLAPVIEQLSHEMPDAVFAKVNVEDNSSLARQFKVMSIPTIKIIKNGEVVDTSIGYKDKDDLKAIIEKHI</sequence>
<dbReference type="EMBL" id="JAAGPU010000025">
    <property type="protein sequence ID" value="NEU05754.1"/>
    <property type="molecule type" value="Genomic_DNA"/>
</dbReference>
<evidence type="ECO:0000256" key="1">
    <source>
        <dbReference type="ARBA" id="ARBA00008987"/>
    </source>
</evidence>